<evidence type="ECO:0000256" key="3">
    <source>
        <dbReference type="ARBA" id="ARBA00011738"/>
    </source>
</evidence>
<dbReference type="Gene3D" id="1.20.58.220">
    <property type="entry name" value="Phosphate transport system protein phou homolog 2, domain 2"/>
    <property type="match status" value="1"/>
</dbReference>
<comment type="caution">
    <text evidence="10">The sequence shown here is derived from an EMBL/GenBank/DDBJ whole genome shotgun (WGS) entry which is preliminary data.</text>
</comment>
<protein>
    <recommendedName>
        <fullName evidence="7">Phosphate-specific transport system accessory protein PhoU</fullName>
    </recommendedName>
</protein>
<dbReference type="EMBL" id="LTAY01000070">
    <property type="protein sequence ID" value="OPX46701.1"/>
    <property type="molecule type" value="Genomic_DNA"/>
</dbReference>
<reference evidence="10 11" key="1">
    <citation type="submission" date="2016-02" db="EMBL/GenBank/DDBJ databases">
        <title>Genome sequence of Clostridium thermobutyricum DSM 4928.</title>
        <authorList>
            <person name="Poehlein A."/>
            <person name="Daniel R."/>
        </authorList>
    </citation>
    <scope>NUCLEOTIDE SEQUENCE [LARGE SCALE GENOMIC DNA]</scope>
    <source>
        <strain evidence="10 11">DSM 4928</strain>
    </source>
</reference>
<evidence type="ECO:0000256" key="7">
    <source>
        <dbReference type="PIRNR" id="PIRNR003107"/>
    </source>
</evidence>
<comment type="function">
    <text evidence="7">Plays a role in the regulation of phosphate uptake.</text>
</comment>
<dbReference type="RefSeq" id="WP_080023780.1">
    <property type="nucleotide sequence ID" value="NZ_LTAY01000070.1"/>
</dbReference>
<keyword evidence="4 7" id="KW-0813">Transport</keyword>
<dbReference type="FunFam" id="1.20.58.220:FF:000004">
    <property type="entry name" value="Phosphate-specific transport system accessory protein PhoU"/>
    <property type="match status" value="1"/>
</dbReference>
<dbReference type="InterPro" id="IPR038078">
    <property type="entry name" value="PhoU-like_sf"/>
</dbReference>
<dbReference type="GO" id="GO:0045936">
    <property type="term" value="P:negative regulation of phosphate metabolic process"/>
    <property type="evidence" value="ECO:0007669"/>
    <property type="project" value="InterPro"/>
</dbReference>
<dbReference type="AlphaFoldDB" id="A0A1V4STT1"/>
<dbReference type="GO" id="GO:0005737">
    <property type="term" value="C:cytoplasm"/>
    <property type="evidence" value="ECO:0007669"/>
    <property type="project" value="UniProtKB-SubCell"/>
</dbReference>
<feature type="domain" description="PhoU" evidence="9">
    <location>
        <begin position="19"/>
        <end position="105"/>
    </location>
</feature>
<comment type="similarity">
    <text evidence="2 7">Belongs to the PhoU family.</text>
</comment>
<name>A0A1V4STT1_9CLOT</name>
<accession>A0A1V4STT1</accession>
<dbReference type="PANTHER" id="PTHR42930:SF3">
    <property type="entry name" value="PHOSPHATE-SPECIFIC TRANSPORT SYSTEM ACCESSORY PROTEIN PHOU"/>
    <property type="match status" value="1"/>
</dbReference>
<dbReference type="GO" id="GO:0006817">
    <property type="term" value="P:phosphate ion transport"/>
    <property type="evidence" value="ECO:0007669"/>
    <property type="project" value="UniProtKB-KW"/>
</dbReference>
<evidence type="ECO:0000256" key="1">
    <source>
        <dbReference type="ARBA" id="ARBA00004496"/>
    </source>
</evidence>
<evidence type="ECO:0000313" key="11">
    <source>
        <dbReference type="Proteomes" id="UP000191448"/>
    </source>
</evidence>
<dbReference type="SUPFAM" id="SSF109755">
    <property type="entry name" value="PhoU-like"/>
    <property type="match status" value="1"/>
</dbReference>
<evidence type="ECO:0000256" key="6">
    <source>
        <dbReference type="ARBA" id="ARBA00022592"/>
    </source>
</evidence>
<feature type="coiled-coil region" evidence="8">
    <location>
        <begin position="25"/>
        <end position="66"/>
    </location>
</feature>
<keyword evidence="5 7" id="KW-0963">Cytoplasm</keyword>
<comment type="subcellular location">
    <subcellularLocation>
        <location evidence="1 7">Cytoplasm</location>
    </subcellularLocation>
</comment>
<evidence type="ECO:0000313" key="10">
    <source>
        <dbReference type="EMBL" id="OPX46701.1"/>
    </source>
</evidence>
<evidence type="ECO:0000256" key="2">
    <source>
        <dbReference type="ARBA" id="ARBA00008107"/>
    </source>
</evidence>
<evidence type="ECO:0000256" key="5">
    <source>
        <dbReference type="ARBA" id="ARBA00022490"/>
    </source>
</evidence>
<dbReference type="Pfam" id="PF01895">
    <property type="entry name" value="PhoU"/>
    <property type="match status" value="2"/>
</dbReference>
<keyword evidence="8" id="KW-0175">Coiled coil</keyword>
<dbReference type="GO" id="GO:0030643">
    <property type="term" value="P:intracellular phosphate ion homeostasis"/>
    <property type="evidence" value="ECO:0007669"/>
    <property type="project" value="InterPro"/>
</dbReference>
<keyword evidence="6 7" id="KW-0592">Phosphate transport</keyword>
<organism evidence="10 11">
    <name type="scientific">Clostridium thermobutyricum DSM 4928</name>
    <dbReference type="NCBI Taxonomy" id="1121339"/>
    <lineage>
        <taxon>Bacteria</taxon>
        <taxon>Bacillati</taxon>
        <taxon>Bacillota</taxon>
        <taxon>Clostridia</taxon>
        <taxon>Eubacteriales</taxon>
        <taxon>Clostridiaceae</taxon>
        <taxon>Clostridium</taxon>
    </lineage>
</organism>
<sequence length="218" mass="25628">MKREIHTIKINAINSKLKYMSELVSNQLEAAMIALSENNQNLAEEIMEKDNEIDDLQKEIEEECIKFIATEQPLAKDLRRVFTASKIVTDLERMADLTVDICKIISNNDFKEFIEEANSVWEMEKEIKNMLHLSMEAYLERDTRSAYDICKLDDNIDLYYKEVFKNTLKYVKNNENKITLGTQILFISKYLERMGDHITNICEWIIFSKTGEYVDLNE</sequence>
<gene>
    <name evidence="10" type="ORF">CLTHE_25210</name>
</gene>
<proteinExistence type="inferred from homology"/>
<dbReference type="NCBIfam" id="TIGR02135">
    <property type="entry name" value="phoU_full"/>
    <property type="match status" value="1"/>
</dbReference>
<evidence type="ECO:0000256" key="4">
    <source>
        <dbReference type="ARBA" id="ARBA00022448"/>
    </source>
</evidence>
<dbReference type="PANTHER" id="PTHR42930">
    <property type="entry name" value="PHOSPHATE-SPECIFIC TRANSPORT SYSTEM ACCESSORY PROTEIN PHOU"/>
    <property type="match status" value="1"/>
</dbReference>
<feature type="domain" description="PhoU" evidence="9">
    <location>
        <begin position="122"/>
        <end position="205"/>
    </location>
</feature>
<dbReference type="PIRSF" id="PIRSF003107">
    <property type="entry name" value="PhoU"/>
    <property type="match status" value="1"/>
</dbReference>
<dbReference type="InterPro" id="IPR026022">
    <property type="entry name" value="PhoU_dom"/>
</dbReference>
<dbReference type="Proteomes" id="UP000191448">
    <property type="component" value="Unassembled WGS sequence"/>
</dbReference>
<evidence type="ECO:0000256" key="8">
    <source>
        <dbReference type="SAM" id="Coils"/>
    </source>
</evidence>
<comment type="subunit">
    <text evidence="3 7">Homodimer.</text>
</comment>
<dbReference type="OrthoDB" id="9814256at2"/>
<evidence type="ECO:0000259" key="9">
    <source>
        <dbReference type="Pfam" id="PF01895"/>
    </source>
</evidence>
<dbReference type="InterPro" id="IPR028366">
    <property type="entry name" value="PhoU"/>
</dbReference>